<dbReference type="GO" id="GO:0006508">
    <property type="term" value="P:proteolysis"/>
    <property type="evidence" value="ECO:0007669"/>
    <property type="project" value="UniProtKB-KW"/>
</dbReference>
<dbReference type="GO" id="GO:0008237">
    <property type="term" value="F:metallopeptidase activity"/>
    <property type="evidence" value="ECO:0007669"/>
    <property type="project" value="UniProtKB-KW"/>
</dbReference>
<keyword evidence="5" id="KW-0482">Metalloprotease</keyword>
<dbReference type="InterPro" id="IPR020891">
    <property type="entry name" value="UPF0758_CS"/>
</dbReference>
<dbReference type="InterPro" id="IPR025657">
    <property type="entry name" value="RadC_JAB"/>
</dbReference>
<dbReference type="CDD" id="cd08071">
    <property type="entry name" value="MPN_DUF2466"/>
    <property type="match status" value="1"/>
</dbReference>
<evidence type="ECO:0000256" key="4">
    <source>
        <dbReference type="ARBA" id="ARBA00022833"/>
    </source>
</evidence>
<dbReference type="PANTHER" id="PTHR30471:SF3">
    <property type="entry name" value="UPF0758 PROTEIN YEES-RELATED"/>
    <property type="match status" value="1"/>
</dbReference>
<name>A0A9X2C0H5_9PROT</name>
<gene>
    <name evidence="8" type="primary">radC</name>
    <name evidence="8" type="ORF">M0638_27625</name>
</gene>
<accession>A0A9X2C0H5</accession>
<dbReference type="PANTHER" id="PTHR30471">
    <property type="entry name" value="DNA REPAIR PROTEIN RADC"/>
    <property type="match status" value="1"/>
</dbReference>
<dbReference type="PROSITE" id="PS50249">
    <property type="entry name" value="MPN"/>
    <property type="match status" value="1"/>
</dbReference>
<dbReference type="PROSITE" id="PS01302">
    <property type="entry name" value="UPF0758"/>
    <property type="match status" value="1"/>
</dbReference>
<keyword evidence="9" id="KW-1185">Reference proteome</keyword>
<evidence type="ECO:0000259" key="7">
    <source>
        <dbReference type="PROSITE" id="PS50249"/>
    </source>
</evidence>
<evidence type="ECO:0000256" key="1">
    <source>
        <dbReference type="ARBA" id="ARBA00022670"/>
    </source>
</evidence>
<sequence>MIPIEKDQTMNSDSYSAQKRNIFQGNDSLRALLELAGVKAGSEHSEGSRNLDEVRRLNVTESDSVNLATKSNQTSLLEDFLLYVLDQRRAKYAATRLLDRFGSIAGVMTAASGRLAEAMPELECCEQFLKAAHRVHMATLVSPLNSGPAIKTWSALEKYLRLTLSHEQAEVCKILFLNSKNSLIKDEEHARGSIKGVQIYPREIVRRIIETNASAIIIVHNHPSGDPTPSDEDIELTKHLFRILKDMDVALHDHVIVGHDRCVSMRKLRLF</sequence>
<keyword evidence="3" id="KW-0378">Hydrolase</keyword>
<protein>
    <submittedName>
        <fullName evidence="8">DNA repair protein RadC</fullName>
    </submittedName>
</protein>
<organism evidence="8 9">
    <name type="scientific">Roseomonas acroporae</name>
    <dbReference type="NCBI Taxonomy" id="2937791"/>
    <lineage>
        <taxon>Bacteria</taxon>
        <taxon>Pseudomonadati</taxon>
        <taxon>Pseudomonadota</taxon>
        <taxon>Alphaproteobacteria</taxon>
        <taxon>Acetobacterales</taxon>
        <taxon>Roseomonadaceae</taxon>
        <taxon>Roseomonas</taxon>
    </lineage>
</organism>
<evidence type="ECO:0000256" key="5">
    <source>
        <dbReference type="ARBA" id="ARBA00023049"/>
    </source>
</evidence>
<keyword evidence="2" id="KW-0479">Metal-binding</keyword>
<dbReference type="Proteomes" id="UP001139516">
    <property type="component" value="Unassembled WGS sequence"/>
</dbReference>
<dbReference type="NCBIfam" id="TIGR00608">
    <property type="entry name" value="radc"/>
    <property type="match status" value="1"/>
</dbReference>
<evidence type="ECO:0000256" key="3">
    <source>
        <dbReference type="ARBA" id="ARBA00022801"/>
    </source>
</evidence>
<evidence type="ECO:0000313" key="8">
    <source>
        <dbReference type="EMBL" id="MCK8788130.1"/>
    </source>
</evidence>
<comment type="similarity">
    <text evidence="6">Belongs to the UPF0758 family.</text>
</comment>
<dbReference type="InterPro" id="IPR037518">
    <property type="entry name" value="MPN"/>
</dbReference>
<dbReference type="Pfam" id="PF04002">
    <property type="entry name" value="RadC"/>
    <property type="match status" value="1"/>
</dbReference>
<dbReference type="SUPFAM" id="SSF102712">
    <property type="entry name" value="JAB1/MPN domain"/>
    <property type="match status" value="1"/>
</dbReference>
<dbReference type="AlphaFoldDB" id="A0A9X2C0H5"/>
<reference evidence="8" key="1">
    <citation type="submission" date="2022-04" db="EMBL/GenBank/DDBJ databases">
        <title>Roseomonas acroporae sp. nov., isolated from coral Acropora digitifera.</title>
        <authorList>
            <person name="Sun H."/>
        </authorList>
    </citation>
    <scope>NUCLEOTIDE SEQUENCE</scope>
    <source>
        <strain evidence="8">NAR14</strain>
    </source>
</reference>
<dbReference type="RefSeq" id="WP_248670172.1">
    <property type="nucleotide sequence ID" value="NZ_JALPRX010000185.1"/>
</dbReference>
<dbReference type="EMBL" id="JALPRX010000185">
    <property type="protein sequence ID" value="MCK8788130.1"/>
    <property type="molecule type" value="Genomic_DNA"/>
</dbReference>
<proteinExistence type="inferred from homology"/>
<dbReference type="Gene3D" id="3.40.140.10">
    <property type="entry name" value="Cytidine Deaminase, domain 2"/>
    <property type="match status" value="1"/>
</dbReference>
<evidence type="ECO:0000256" key="2">
    <source>
        <dbReference type="ARBA" id="ARBA00022723"/>
    </source>
</evidence>
<feature type="domain" description="MPN" evidence="7">
    <location>
        <begin position="149"/>
        <end position="271"/>
    </location>
</feature>
<evidence type="ECO:0000256" key="6">
    <source>
        <dbReference type="RuleBase" id="RU003797"/>
    </source>
</evidence>
<comment type="caution">
    <text evidence="8">The sequence shown here is derived from an EMBL/GenBank/DDBJ whole genome shotgun (WGS) entry which is preliminary data.</text>
</comment>
<keyword evidence="1" id="KW-0645">Protease</keyword>
<keyword evidence="4" id="KW-0862">Zinc</keyword>
<dbReference type="GO" id="GO:0046872">
    <property type="term" value="F:metal ion binding"/>
    <property type="evidence" value="ECO:0007669"/>
    <property type="project" value="UniProtKB-KW"/>
</dbReference>
<dbReference type="InterPro" id="IPR001405">
    <property type="entry name" value="UPF0758"/>
</dbReference>
<evidence type="ECO:0000313" key="9">
    <source>
        <dbReference type="Proteomes" id="UP001139516"/>
    </source>
</evidence>